<gene>
    <name evidence="4" type="primary">fliE</name>
    <name evidence="7" type="ORF">C8N24_2246</name>
</gene>
<protein>
    <recommendedName>
        <fullName evidence="4 5">Flagellar hook-basal body complex protein FliE</fullName>
    </recommendedName>
</protein>
<evidence type="ECO:0000256" key="3">
    <source>
        <dbReference type="ARBA" id="ARBA00023143"/>
    </source>
</evidence>
<keyword evidence="8" id="KW-1185">Reference proteome</keyword>
<dbReference type="Proteomes" id="UP000278962">
    <property type="component" value="Unassembled WGS sequence"/>
</dbReference>
<proteinExistence type="inferred from homology"/>
<dbReference type="PANTHER" id="PTHR34653">
    <property type="match status" value="1"/>
</dbReference>
<dbReference type="OrthoDB" id="5244758at2"/>
<dbReference type="PANTHER" id="PTHR34653:SF1">
    <property type="entry name" value="FLAGELLAR HOOK-BASAL BODY COMPLEX PROTEIN FLIE"/>
    <property type="match status" value="1"/>
</dbReference>
<keyword evidence="3 4" id="KW-0975">Bacterial flagellum</keyword>
<comment type="caution">
    <text evidence="7">The sequence shown here is derived from an EMBL/GenBank/DDBJ whole genome shotgun (WGS) entry which is preliminary data.</text>
</comment>
<name>A0A660LEQ6_9ACTN</name>
<evidence type="ECO:0000256" key="2">
    <source>
        <dbReference type="ARBA" id="ARBA00009272"/>
    </source>
</evidence>
<sequence length="106" mass="10600">MTIDPTSAVTGASSIGSIGSIGSITKPPTATEGGSGFGSMLGDAIQGLQNTQAEAATAAQDLATGKATDPTAVVMAVERAQLSMQMASQIRTKAVEAVQTIFQTQV</sequence>
<keyword evidence="7" id="KW-0969">Cilium</keyword>
<evidence type="ECO:0000256" key="6">
    <source>
        <dbReference type="SAM" id="MobiDB-lite"/>
    </source>
</evidence>
<keyword evidence="7" id="KW-0966">Cell projection</keyword>
<dbReference type="GO" id="GO:0005198">
    <property type="term" value="F:structural molecule activity"/>
    <property type="evidence" value="ECO:0007669"/>
    <property type="project" value="UniProtKB-UniRule"/>
</dbReference>
<feature type="compositionally biased region" description="Polar residues" evidence="6">
    <location>
        <begin position="1"/>
        <end position="10"/>
    </location>
</feature>
<evidence type="ECO:0000256" key="4">
    <source>
        <dbReference type="HAMAP-Rule" id="MF_00724"/>
    </source>
</evidence>
<comment type="similarity">
    <text evidence="2 4">Belongs to the FliE family.</text>
</comment>
<evidence type="ECO:0000256" key="5">
    <source>
        <dbReference type="NCBIfam" id="TIGR00205"/>
    </source>
</evidence>
<dbReference type="NCBIfam" id="TIGR00205">
    <property type="entry name" value="fliE"/>
    <property type="match status" value="1"/>
</dbReference>
<dbReference type="Pfam" id="PF02049">
    <property type="entry name" value="FliE"/>
    <property type="match status" value="1"/>
</dbReference>
<evidence type="ECO:0000313" key="8">
    <source>
        <dbReference type="Proteomes" id="UP000278962"/>
    </source>
</evidence>
<dbReference type="PRINTS" id="PR01006">
    <property type="entry name" value="FLGHOOKFLIE"/>
</dbReference>
<accession>A0A660LEQ6</accession>
<feature type="region of interest" description="Disordered" evidence="6">
    <location>
        <begin position="1"/>
        <end position="42"/>
    </location>
</feature>
<feature type="compositionally biased region" description="Low complexity" evidence="6">
    <location>
        <begin position="11"/>
        <end position="24"/>
    </location>
</feature>
<evidence type="ECO:0000256" key="1">
    <source>
        <dbReference type="ARBA" id="ARBA00004117"/>
    </source>
</evidence>
<dbReference type="GO" id="GO:0009425">
    <property type="term" value="C:bacterial-type flagellum basal body"/>
    <property type="evidence" value="ECO:0007669"/>
    <property type="project" value="UniProtKB-SubCell"/>
</dbReference>
<evidence type="ECO:0000313" key="7">
    <source>
        <dbReference type="EMBL" id="RKQ92400.1"/>
    </source>
</evidence>
<organism evidence="7 8">
    <name type="scientific">Solirubrobacter pauli</name>
    <dbReference type="NCBI Taxonomy" id="166793"/>
    <lineage>
        <taxon>Bacteria</taxon>
        <taxon>Bacillati</taxon>
        <taxon>Actinomycetota</taxon>
        <taxon>Thermoleophilia</taxon>
        <taxon>Solirubrobacterales</taxon>
        <taxon>Solirubrobacteraceae</taxon>
        <taxon>Solirubrobacter</taxon>
    </lineage>
</organism>
<dbReference type="AlphaFoldDB" id="A0A660LEQ6"/>
<reference evidence="7 8" key="1">
    <citation type="submission" date="2018-10" db="EMBL/GenBank/DDBJ databases">
        <title>Genomic Encyclopedia of Archaeal and Bacterial Type Strains, Phase II (KMG-II): from individual species to whole genera.</title>
        <authorList>
            <person name="Goeker M."/>
        </authorList>
    </citation>
    <scope>NUCLEOTIDE SEQUENCE [LARGE SCALE GENOMIC DNA]</scope>
    <source>
        <strain evidence="7 8">DSM 14954</strain>
    </source>
</reference>
<comment type="subcellular location">
    <subcellularLocation>
        <location evidence="1 4">Bacterial flagellum basal body</location>
    </subcellularLocation>
</comment>
<dbReference type="GO" id="GO:0003774">
    <property type="term" value="F:cytoskeletal motor activity"/>
    <property type="evidence" value="ECO:0007669"/>
    <property type="project" value="InterPro"/>
</dbReference>
<dbReference type="InterPro" id="IPR001624">
    <property type="entry name" value="FliE"/>
</dbReference>
<keyword evidence="7" id="KW-0282">Flagellum</keyword>
<dbReference type="GO" id="GO:0071973">
    <property type="term" value="P:bacterial-type flagellum-dependent cell motility"/>
    <property type="evidence" value="ECO:0007669"/>
    <property type="project" value="InterPro"/>
</dbReference>
<dbReference type="EMBL" id="RBIL01000001">
    <property type="protein sequence ID" value="RKQ92400.1"/>
    <property type="molecule type" value="Genomic_DNA"/>
</dbReference>
<dbReference type="HAMAP" id="MF_00724">
    <property type="entry name" value="FliE"/>
    <property type="match status" value="1"/>
</dbReference>
<dbReference type="RefSeq" id="WP_121250098.1">
    <property type="nucleotide sequence ID" value="NZ_RBIL01000001.1"/>
</dbReference>